<dbReference type="SUPFAM" id="SSF50447">
    <property type="entry name" value="Translation proteins"/>
    <property type="match status" value="1"/>
</dbReference>
<dbReference type="CDD" id="cd01434">
    <property type="entry name" value="EFG_mtEFG1_IV"/>
    <property type="match status" value="1"/>
</dbReference>
<evidence type="ECO:0000256" key="3">
    <source>
        <dbReference type="ARBA" id="ARBA00022768"/>
    </source>
</evidence>
<dbReference type="InterPro" id="IPR005225">
    <property type="entry name" value="Small_GTP-bd"/>
</dbReference>
<dbReference type="InterPro" id="IPR009000">
    <property type="entry name" value="Transl_B-barrel_sf"/>
</dbReference>
<dbReference type="AlphaFoldDB" id="A0A5N0TFI5"/>
<dbReference type="PRINTS" id="PR00315">
    <property type="entry name" value="ELONGATNFCT"/>
</dbReference>
<evidence type="ECO:0000256" key="4">
    <source>
        <dbReference type="ARBA" id="ARBA00022917"/>
    </source>
</evidence>
<evidence type="ECO:0000256" key="7">
    <source>
        <dbReference type="SAM" id="MobiDB-lite"/>
    </source>
</evidence>
<dbReference type="Pfam" id="PF00009">
    <property type="entry name" value="GTP_EFTU"/>
    <property type="match status" value="1"/>
</dbReference>
<name>A0A5N0TFI5_9GAMM</name>
<dbReference type="PANTHER" id="PTHR43261:SF6">
    <property type="entry name" value="ELONGATION FACTOR G-LIKE PROTEIN"/>
    <property type="match status" value="1"/>
</dbReference>
<dbReference type="Gene3D" id="3.30.230.10">
    <property type="match status" value="1"/>
</dbReference>
<organism evidence="9 10">
    <name type="scientific">Marinihelvus fidelis</name>
    <dbReference type="NCBI Taxonomy" id="2613842"/>
    <lineage>
        <taxon>Bacteria</taxon>
        <taxon>Pseudomonadati</taxon>
        <taxon>Pseudomonadota</taxon>
        <taxon>Gammaproteobacteria</taxon>
        <taxon>Chromatiales</taxon>
        <taxon>Wenzhouxiangellaceae</taxon>
        <taxon>Marinihelvus</taxon>
    </lineage>
</organism>
<dbReference type="GO" id="GO:0005525">
    <property type="term" value="F:GTP binding"/>
    <property type="evidence" value="ECO:0007669"/>
    <property type="project" value="UniProtKB-KW"/>
</dbReference>
<keyword evidence="5" id="KW-0342">GTP-binding</keyword>
<dbReference type="GO" id="GO:0097216">
    <property type="term" value="F:guanosine tetraphosphate binding"/>
    <property type="evidence" value="ECO:0007669"/>
    <property type="project" value="UniProtKB-ARBA"/>
</dbReference>
<dbReference type="InterPro" id="IPR014721">
    <property type="entry name" value="Ribsml_uS5_D2-typ_fold_subgr"/>
</dbReference>
<dbReference type="Pfam" id="PF14492">
    <property type="entry name" value="EFG_III"/>
    <property type="match status" value="1"/>
</dbReference>
<protein>
    <recommendedName>
        <fullName evidence="1">Elongation factor G</fullName>
    </recommendedName>
</protein>
<dbReference type="FunFam" id="3.30.70.240:FF:000001">
    <property type="entry name" value="Elongation factor G"/>
    <property type="match status" value="1"/>
</dbReference>
<proteinExistence type="predicted"/>
<evidence type="ECO:0000313" key="10">
    <source>
        <dbReference type="Proteomes" id="UP000325372"/>
    </source>
</evidence>
<reference evidence="9 10" key="1">
    <citation type="submission" date="2019-09" db="EMBL/GenBank/DDBJ databases">
        <title>Wenzhouxiangella sp. Genome sequencing and assembly.</title>
        <authorList>
            <person name="Zhang R."/>
        </authorList>
    </citation>
    <scope>NUCLEOTIDE SEQUENCE [LARGE SCALE GENOMIC DNA]</scope>
    <source>
        <strain evidence="9 10">W260</strain>
    </source>
</reference>
<gene>
    <name evidence="9" type="ORF">F3N42_03265</name>
</gene>
<feature type="domain" description="Tr-type G" evidence="8">
    <location>
        <begin position="7"/>
        <end position="262"/>
    </location>
</feature>
<dbReference type="GO" id="GO:0003746">
    <property type="term" value="F:translation elongation factor activity"/>
    <property type="evidence" value="ECO:0007669"/>
    <property type="project" value="UniProtKB-KW"/>
</dbReference>
<dbReference type="Gene3D" id="3.30.70.240">
    <property type="match status" value="1"/>
</dbReference>
<evidence type="ECO:0000256" key="2">
    <source>
        <dbReference type="ARBA" id="ARBA00022741"/>
    </source>
</evidence>
<dbReference type="InterPro" id="IPR005517">
    <property type="entry name" value="Transl_elong_EFG/EF2_IV"/>
</dbReference>
<dbReference type="CDD" id="cd03713">
    <property type="entry name" value="EFG_mtEFG_C"/>
    <property type="match status" value="1"/>
</dbReference>
<dbReference type="SMART" id="SM00838">
    <property type="entry name" value="EFG_C"/>
    <property type="match status" value="1"/>
</dbReference>
<dbReference type="Gene3D" id="3.30.70.870">
    <property type="entry name" value="Elongation Factor G (Translational Gtpase), domain 3"/>
    <property type="match status" value="1"/>
</dbReference>
<dbReference type="RefSeq" id="WP_150862940.1">
    <property type="nucleotide sequence ID" value="NZ_VYXP01000002.1"/>
</dbReference>
<dbReference type="Pfam" id="PF22042">
    <property type="entry name" value="EF-G_D2"/>
    <property type="match status" value="1"/>
</dbReference>
<evidence type="ECO:0000313" key="9">
    <source>
        <dbReference type="EMBL" id="KAA9133381.1"/>
    </source>
</evidence>
<dbReference type="Gene3D" id="3.40.50.300">
    <property type="entry name" value="P-loop containing nucleotide triphosphate hydrolases"/>
    <property type="match status" value="1"/>
</dbReference>
<evidence type="ECO:0000256" key="1">
    <source>
        <dbReference type="ARBA" id="ARBA00017872"/>
    </source>
</evidence>
<dbReference type="NCBIfam" id="NF009381">
    <property type="entry name" value="PRK12740.1-5"/>
    <property type="match status" value="1"/>
</dbReference>
<dbReference type="Gene3D" id="2.40.30.10">
    <property type="entry name" value="Translation factors"/>
    <property type="match status" value="1"/>
</dbReference>
<dbReference type="InterPro" id="IPR041095">
    <property type="entry name" value="EFG_II"/>
</dbReference>
<feature type="region of interest" description="Disordered" evidence="7">
    <location>
        <begin position="262"/>
        <end position="284"/>
    </location>
</feature>
<accession>A0A5N0TFI5</accession>
<dbReference type="NCBIfam" id="TIGR00231">
    <property type="entry name" value="small_GTP"/>
    <property type="match status" value="1"/>
</dbReference>
<evidence type="ECO:0000256" key="5">
    <source>
        <dbReference type="ARBA" id="ARBA00023134"/>
    </source>
</evidence>
<dbReference type="InterPro" id="IPR000795">
    <property type="entry name" value="T_Tr_GTP-bd_dom"/>
</dbReference>
<evidence type="ECO:0000256" key="6">
    <source>
        <dbReference type="ARBA" id="ARBA00024731"/>
    </source>
</evidence>
<dbReference type="SUPFAM" id="SSF54211">
    <property type="entry name" value="Ribosomal protein S5 domain 2-like"/>
    <property type="match status" value="1"/>
</dbReference>
<keyword evidence="4" id="KW-0648">Protein biosynthesis</keyword>
<dbReference type="GO" id="GO:0032790">
    <property type="term" value="P:ribosome disassembly"/>
    <property type="evidence" value="ECO:0007669"/>
    <property type="project" value="TreeGrafter"/>
</dbReference>
<dbReference type="InterPro" id="IPR020568">
    <property type="entry name" value="Ribosomal_Su5_D2-typ_SF"/>
</dbReference>
<dbReference type="InterPro" id="IPR000640">
    <property type="entry name" value="EFG_V-like"/>
</dbReference>
<comment type="function">
    <text evidence="6">Catalyzes the GTP-dependent ribosomal translocation step during translation elongation. During this step, the ribosome changes from the pre-translocational (PRE) to the post-translocational (POST) state as the newly formed A-site-bound peptidyl-tRNA and P-site-bound deacylated tRNA move to the P and E sites, respectively. Catalyzes the coordinated movement of the two tRNA molecules, the mRNA and conformational changes in the ribosome.</text>
</comment>
<dbReference type="SUPFAM" id="SSF54980">
    <property type="entry name" value="EF-G C-terminal domain-like"/>
    <property type="match status" value="2"/>
</dbReference>
<dbReference type="PROSITE" id="PS51722">
    <property type="entry name" value="G_TR_2"/>
    <property type="match status" value="1"/>
</dbReference>
<dbReference type="InterPro" id="IPR053905">
    <property type="entry name" value="EF-G-like_DII"/>
</dbReference>
<dbReference type="SMART" id="SM00889">
    <property type="entry name" value="EFG_IV"/>
    <property type="match status" value="1"/>
</dbReference>
<dbReference type="NCBIfam" id="NF009891">
    <property type="entry name" value="PRK13351.1-1"/>
    <property type="match status" value="1"/>
</dbReference>
<dbReference type="InterPro" id="IPR027417">
    <property type="entry name" value="P-loop_NTPase"/>
</dbReference>
<dbReference type="SUPFAM" id="SSF52540">
    <property type="entry name" value="P-loop containing nucleoside triphosphate hydrolases"/>
    <property type="match status" value="1"/>
</dbReference>
<dbReference type="PANTHER" id="PTHR43261">
    <property type="entry name" value="TRANSLATION ELONGATION FACTOR G-RELATED"/>
    <property type="match status" value="1"/>
</dbReference>
<dbReference type="GO" id="GO:0003924">
    <property type="term" value="F:GTPase activity"/>
    <property type="evidence" value="ECO:0007669"/>
    <property type="project" value="InterPro"/>
</dbReference>
<keyword evidence="10" id="KW-1185">Reference proteome</keyword>
<dbReference type="Pfam" id="PF03764">
    <property type="entry name" value="EFG_IV"/>
    <property type="match status" value="1"/>
</dbReference>
<keyword evidence="3 9" id="KW-0251">Elongation factor</keyword>
<dbReference type="EMBL" id="VYXP01000002">
    <property type="protein sequence ID" value="KAA9133381.1"/>
    <property type="molecule type" value="Genomic_DNA"/>
</dbReference>
<comment type="caution">
    <text evidence="9">The sequence shown here is derived from an EMBL/GenBank/DDBJ whole genome shotgun (WGS) entry which is preliminary data.</text>
</comment>
<dbReference type="Pfam" id="PF00679">
    <property type="entry name" value="EFG_C"/>
    <property type="match status" value="1"/>
</dbReference>
<dbReference type="Proteomes" id="UP000325372">
    <property type="component" value="Unassembled WGS sequence"/>
</dbReference>
<dbReference type="InterPro" id="IPR035649">
    <property type="entry name" value="EFG_V"/>
</dbReference>
<evidence type="ECO:0000259" key="8">
    <source>
        <dbReference type="PROSITE" id="PS51722"/>
    </source>
</evidence>
<keyword evidence="2" id="KW-0547">Nucleotide-binding</keyword>
<dbReference type="CDD" id="cd16262">
    <property type="entry name" value="EFG_III"/>
    <property type="match status" value="1"/>
</dbReference>
<dbReference type="InterPro" id="IPR009022">
    <property type="entry name" value="EFG_III"/>
</dbReference>
<sequence length="673" mass="74033">MPSYRTEDIRNIALVGHTGCGKTTLTEALLAATDTIGEAGTVERGSTITDHDKLEQRHGHSLDSAIASFDFEGIHVNIIDTPGFPDFRGPTLASMTAVETSAVVINASAGIELSTRRLMRRAKRRRLCRMIIINRIDAPEIDLETLVREIRDEFGPECLPINLPADGGTTVRDCFFETDGDTDIFSLSAAHDEIIDQVVEMDDELMMKYLEGEPLERGELHDAAERALRRGHLVPICFTSATSSAGIPELLKLCKRLVPNPTEGNPPAYQRGGGSDGEPAECKPDPAAHALAHVFKITNDPFVGKMCVFRVHQGTITPDSMLFIDDDRKAFKVNHLFRLQGGKHEEVDAGIPGDICAVAKHDEIHYDAVLHDSHDEDGYRMRPLDFPQPMYGLAVTSSQRGQEQKLSTALHKLTEEDPCFTVEHHQELNETVMRGLGELHLRVMLERMAETYNVDVDTRPPRIAYRETITRPAEGHYRHKKQTGGAGQFGEVFLRVRPRGRGEGFEFINKVVGGSIPTSLIPAVEKGIRQILDEGAIAGFPLQDLEVEVYDGKHHPVDSKEVAFVTAARHALLDAIEHAGPQILEPIVSVDVTVPDAVMGDVTGNLASRRARINGTESLRGGLMTIKADVPLSELSDYHTELKSLSQGAGSFTMELSHYDPVPGNVQQRMVSI</sequence>
<dbReference type="InterPro" id="IPR035647">
    <property type="entry name" value="EFG_III/V"/>
</dbReference>
<dbReference type="InterPro" id="IPR047872">
    <property type="entry name" value="EFG_IV"/>
</dbReference>